<feature type="compositionally biased region" description="Basic and acidic residues" evidence="1">
    <location>
        <begin position="90"/>
        <end position="118"/>
    </location>
</feature>
<protein>
    <submittedName>
        <fullName evidence="2">CLUMA_CG017832, isoform A</fullName>
    </submittedName>
</protein>
<dbReference type="EMBL" id="CVRI01000063">
    <property type="protein sequence ID" value="CRL04772.1"/>
    <property type="molecule type" value="Genomic_DNA"/>
</dbReference>
<sequence length="144" mass="16779">MGKYFTLIKVRKFHDHDSSSQNTKTFYAHSMLPSHKVKINFIKRRNIEKRKRLRIGSDGKFHDLTQSKVLTICLFLSALAFNMTSPSMKSAEKKTPEKKRTTSESSEHSPTENAEQDTRRLRLDLNAFAWMRIFTFANLLVRQG</sequence>
<proteinExistence type="predicted"/>
<evidence type="ECO:0000313" key="3">
    <source>
        <dbReference type="Proteomes" id="UP000183832"/>
    </source>
</evidence>
<dbReference type="Proteomes" id="UP000183832">
    <property type="component" value="Unassembled WGS sequence"/>
</dbReference>
<organism evidence="2 3">
    <name type="scientific">Clunio marinus</name>
    <dbReference type="NCBI Taxonomy" id="568069"/>
    <lineage>
        <taxon>Eukaryota</taxon>
        <taxon>Metazoa</taxon>
        <taxon>Ecdysozoa</taxon>
        <taxon>Arthropoda</taxon>
        <taxon>Hexapoda</taxon>
        <taxon>Insecta</taxon>
        <taxon>Pterygota</taxon>
        <taxon>Neoptera</taxon>
        <taxon>Endopterygota</taxon>
        <taxon>Diptera</taxon>
        <taxon>Nematocera</taxon>
        <taxon>Chironomoidea</taxon>
        <taxon>Chironomidae</taxon>
        <taxon>Clunio</taxon>
    </lineage>
</organism>
<evidence type="ECO:0000313" key="2">
    <source>
        <dbReference type="EMBL" id="CRL04772.1"/>
    </source>
</evidence>
<name>A0A1J1IYZ5_9DIPT</name>
<accession>A0A1J1IYZ5</accession>
<dbReference type="OrthoDB" id="10612743at2759"/>
<dbReference type="AlphaFoldDB" id="A0A1J1IYZ5"/>
<reference evidence="2 3" key="1">
    <citation type="submission" date="2015-04" db="EMBL/GenBank/DDBJ databases">
        <authorList>
            <person name="Syromyatnikov M.Y."/>
            <person name="Popov V.N."/>
        </authorList>
    </citation>
    <scope>NUCLEOTIDE SEQUENCE [LARGE SCALE GENOMIC DNA]</scope>
</reference>
<evidence type="ECO:0000256" key="1">
    <source>
        <dbReference type="SAM" id="MobiDB-lite"/>
    </source>
</evidence>
<keyword evidence="3" id="KW-1185">Reference proteome</keyword>
<feature type="region of interest" description="Disordered" evidence="1">
    <location>
        <begin position="86"/>
        <end position="118"/>
    </location>
</feature>
<gene>
    <name evidence="2" type="ORF">CLUMA_CG017832</name>
</gene>